<keyword evidence="3" id="KW-1185">Reference proteome</keyword>
<evidence type="ECO:0000313" key="2">
    <source>
        <dbReference type="EMBL" id="ERN52257.1"/>
    </source>
</evidence>
<keyword evidence="1" id="KW-0732">Signal</keyword>
<organism evidence="2 3">
    <name type="scientific">Alkalihalophilus marmarensis DSM 21297</name>
    <dbReference type="NCBI Taxonomy" id="1188261"/>
    <lineage>
        <taxon>Bacteria</taxon>
        <taxon>Bacillati</taxon>
        <taxon>Bacillota</taxon>
        <taxon>Bacilli</taxon>
        <taxon>Bacillales</taxon>
        <taxon>Bacillaceae</taxon>
        <taxon>Alkalihalophilus</taxon>
    </lineage>
</organism>
<dbReference type="RefSeq" id="WP_022629037.1">
    <property type="nucleotide sequence ID" value="NZ_ATAE01000038.1"/>
</dbReference>
<comment type="caution">
    <text evidence="2">The sequence shown here is derived from an EMBL/GenBank/DDBJ whole genome shotgun (WGS) entry which is preliminary data.</text>
</comment>
<dbReference type="PATRIC" id="fig|1188261.3.peg.2949"/>
<feature type="chain" id="PRO_5004680543" evidence="1">
    <location>
        <begin position="27"/>
        <end position="191"/>
    </location>
</feature>
<gene>
    <name evidence="2" type="ORF">A33I_17270</name>
</gene>
<dbReference type="EMBL" id="ATAE01000038">
    <property type="protein sequence ID" value="ERN52257.1"/>
    <property type="molecule type" value="Genomic_DNA"/>
</dbReference>
<dbReference type="Proteomes" id="UP000017170">
    <property type="component" value="Unassembled WGS sequence"/>
</dbReference>
<evidence type="ECO:0000313" key="3">
    <source>
        <dbReference type="Proteomes" id="UP000017170"/>
    </source>
</evidence>
<dbReference type="AlphaFoldDB" id="U6SLI6"/>
<reference evidence="2 3" key="1">
    <citation type="journal article" date="2013" name="Genome Announc.">
        <title>Genome Sequence of the Extreme Obligate Alkaliphile Bacillus marmarensis Strain DSM 21297.</title>
        <authorList>
            <person name="Wernick D.G."/>
            <person name="Choi K.Y."/>
            <person name="Tat C.A."/>
            <person name="Lafontaine Rivera J.G."/>
            <person name="Liao J.C."/>
        </authorList>
    </citation>
    <scope>NUCLEOTIDE SEQUENCE [LARGE SCALE GENOMIC DNA]</scope>
    <source>
        <strain evidence="2 3">DSM 21297</strain>
    </source>
</reference>
<protein>
    <submittedName>
        <fullName evidence="2">Uncharacterized protein</fullName>
    </submittedName>
</protein>
<accession>U6SLI6</accession>
<proteinExistence type="predicted"/>
<name>U6SLI6_9BACI</name>
<sequence length="191" mass="21675">MKIFKLSIIYVSILAMLFTSMGSVSADTSSSFEDYTSQEIKEASKILLDDDYLSLFQQTFLEAVYEKNGKFHFDIKIAQELSMTKEQAKNLNDLVTKSFSYSEVQDMYTYLENTETLTLGLIGTEEEAFTIMNVFTDRLAKIFYAAIVVYVGTQIANQVIADLYRLGAIGMCRKWESNKHVKTACEALGYL</sequence>
<evidence type="ECO:0000256" key="1">
    <source>
        <dbReference type="SAM" id="SignalP"/>
    </source>
</evidence>
<feature type="signal peptide" evidence="1">
    <location>
        <begin position="1"/>
        <end position="26"/>
    </location>
</feature>